<name>A0A0F9CCE2_9ZZZZ</name>
<protein>
    <submittedName>
        <fullName evidence="1">Uncharacterized protein</fullName>
    </submittedName>
</protein>
<proteinExistence type="predicted"/>
<organism evidence="1">
    <name type="scientific">marine sediment metagenome</name>
    <dbReference type="NCBI Taxonomy" id="412755"/>
    <lineage>
        <taxon>unclassified sequences</taxon>
        <taxon>metagenomes</taxon>
        <taxon>ecological metagenomes</taxon>
    </lineage>
</organism>
<comment type="caution">
    <text evidence="1">The sequence shown here is derived from an EMBL/GenBank/DDBJ whole genome shotgun (WGS) entry which is preliminary data.</text>
</comment>
<feature type="non-terminal residue" evidence="1">
    <location>
        <position position="1"/>
    </location>
</feature>
<accession>A0A0F9CCE2</accession>
<reference evidence="1" key="1">
    <citation type="journal article" date="2015" name="Nature">
        <title>Complex archaea that bridge the gap between prokaryotes and eukaryotes.</title>
        <authorList>
            <person name="Spang A."/>
            <person name="Saw J.H."/>
            <person name="Jorgensen S.L."/>
            <person name="Zaremba-Niedzwiedzka K."/>
            <person name="Martijn J."/>
            <person name="Lind A.E."/>
            <person name="van Eijk R."/>
            <person name="Schleper C."/>
            <person name="Guy L."/>
            <person name="Ettema T.J."/>
        </authorList>
    </citation>
    <scope>NUCLEOTIDE SEQUENCE</scope>
</reference>
<gene>
    <name evidence="1" type="ORF">LCGC14_2339220</name>
</gene>
<dbReference type="AlphaFoldDB" id="A0A0F9CCE2"/>
<evidence type="ECO:0000313" key="1">
    <source>
        <dbReference type="EMBL" id="KKL47073.1"/>
    </source>
</evidence>
<sequence>AVDTEAIRSGERAMTLVETPEMGDWLRTGPRGIAELLISYKLKSVCKLAAKLKENGQTGAPIYKEVMAMCKEKRARRPS</sequence>
<dbReference type="EMBL" id="LAZR01033803">
    <property type="protein sequence ID" value="KKL47073.1"/>
    <property type="molecule type" value="Genomic_DNA"/>
</dbReference>